<feature type="signal peptide" evidence="1">
    <location>
        <begin position="1"/>
        <end position="22"/>
    </location>
</feature>
<dbReference type="EMBL" id="JADOXO010000034">
    <property type="protein sequence ID" value="KAF9818031.1"/>
    <property type="molecule type" value="Genomic_DNA"/>
</dbReference>
<reference evidence="2" key="2">
    <citation type="journal article" name="Front. Microbiol.">
        <title>Degradative Capacity of Two Strains of Rhodonia placenta: From Phenotype to Genotype.</title>
        <authorList>
            <person name="Kolle M."/>
            <person name="Horta M.A.C."/>
            <person name="Nowrousian M."/>
            <person name="Ohm R.A."/>
            <person name="Benz J.P."/>
            <person name="Pilgard A."/>
        </authorList>
    </citation>
    <scope>NUCLEOTIDE SEQUENCE</scope>
    <source>
        <strain evidence="2">FPRL280</strain>
    </source>
</reference>
<organism evidence="2 3">
    <name type="scientific">Rhodonia placenta</name>
    <dbReference type="NCBI Taxonomy" id="104341"/>
    <lineage>
        <taxon>Eukaryota</taxon>
        <taxon>Fungi</taxon>
        <taxon>Dikarya</taxon>
        <taxon>Basidiomycota</taxon>
        <taxon>Agaricomycotina</taxon>
        <taxon>Agaricomycetes</taxon>
        <taxon>Polyporales</taxon>
        <taxon>Adustoporiaceae</taxon>
        <taxon>Rhodonia</taxon>
    </lineage>
</organism>
<comment type="caution">
    <text evidence="2">The sequence shown here is derived from an EMBL/GenBank/DDBJ whole genome shotgun (WGS) entry which is preliminary data.</text>
</comment>
<evidence type="ECO:0000313" key="3">
    <source>
        <dbReference type="Proteomes" id="UP000639403"/>
    </source>
</evidence>
<evidence type="ECO:0000256" key="1">
    <source>
        <dbReference type="SAM" id="SignalP"/>
    </source>
</evidence>
<dbReference type="AlphaFoldDB" id="A0A8H7P6V9"/>
<feature type="chain" id="PRO_5034740225" evidence="1">
    <location>
        <begin position="23"/>
        <end position="119"/>
    </location>
</feature>
<dbReference type="Proteomes" id="UP000639403">
    <property type="component" value="Unassembled WGS sequence"/>
</dbReference>
<proteinExistence type="predicted"/>
<accession>A0A8H7P6V9</accession>
<evidence type="ECO:0000313" key="2">
    <source>
        <dbReference type="EMBL" id="KAF9818031.1"/>
    </source>
</evidence>
<name>A0A8H7P6V9_9APHY</name>
<keyword evidence="1" id="KW-0732">Signal</keyword>
<reference evidence="2" key="1">
    <citation type="submission" date="2020-11" db="EMBL/GenBank/DDBJ databases">
        <authorList>
            <person name="Koelle M."/>
            <person name="Horta M.A.C."/>
            <person name="Nowrousian M."/>
            <person name="Ohm R.A."/>
            <person name="Benz P."/>
            <person name="Pilgard A."/>
        </authorList>
    </citation>
    <scope>NUCLEOTIDE SEQUENCE</scope>
    <source>
        <strain evidence="2">FPRL280</strain>
    </source>
</reference>
<sequence>MQFKYLTVVFAAWASLLVAASALPQPEPTRITPQSPLVCLSTTPKDRICEDPFTLPSGPYSLPDLLTASLHSVVVLMLERAPRTSACILKMSSKERRWLERSDSVTAGKILECLLKEGI</sequence>
<gene>
    <name evidence="2" type="ORF">IEO21_02992</name>
</gene>
<protein>
    <submittedName>
        <fullName evidence="2">Uncharacterized protein</fullName>
    </submittedName>
</protein>